<feature type="transmembrane region" description="Helical" evidence="1">
    <location>
        <begin position="173"/>
        <end position="197"/>
    </location>
</feature>
<protein>
    <recommendedName>
        <fullName evidence="4">PH domain-containing protein</fullName>
    </recommendedName>
</protein>
<keyword evidence="1" id="KW-1133">Transmembrane helix</keyword>
<dbReference type="AlphaFoldDB" id="A0A1M4Z4K7"/>
<dbReference type="RefSeq" id="WP_073400385.1">
    <property type="nucleotide sequence ID" value="NZ_FQTV01000005.1"/>
</dbReference>
<feature type="transmembrane region" description="Helical" evidence="1">
    <location>
        <begin position="36"/>
        <end position="53"/>
    </location>
</feature>
<evidence type="ECO:0000313" key="2">
    <source>
        <dbReference type="EMBL" id="SHF12981.1"/>
    </source>
</evidence>
<dbReference type="STRING" id="1297750.SAMN05444405_105169"/>
<accession>A0A1M4Z4K7</accession>
<gene>
    <name evidence="2" type="ORF">SAMN05444405_105169</name>
</gene>
<evidence type="ECO:0008006" key="4">
    <source>
        <dbReference type="Google" id="ProtNLM"/>
    </source>
</evidence>
<dbReference type="EMBL" id="FQTV01000005">
    <property type="protein sequence ID" value="SHF12981.1"/>
    <property type="molecule type" value="Genomic_DNA"/>
</dbReference>
<organism evidence="2 3">
    <name type="scientific">Bacteroides luti</name>
    <dbReference type="NCBI Taxonomy" id="1297750"/>
    <lineage>
        <taxon>Bacteria</taxon>
        <taxon>Pseudomonadati</taxon>
        <taxon>Bacteroidota</taxon>
        <taxon>Bacteroidia</taxon>
        <taxon>Bacteroidales</taxon>
        <taxon>Bacteroidaceae</taxon>
        <taxon>Bacteroides</taxon>
    </lineage>
</organism>
<keyword evidence="3" id="KW-1185">Reference proteome</keyword>
<feature type="transmembrane region" description="Helical" evidence="1">
    <location>
        <begin position="12"/>
        <end position="30"/>
    </location>
</feature>
<keyword evidence="1" id="KW-0472">Membrane</keyword>
<evidence type="ECO:0000256" key="1">
    <source>
        <dbReference type="SAM" id="Phobius"/>
    </source>
</evidence>
<sequence length="311" mass="36532">MKTITLYLGKKYRLFWVVVLLLSFVLLFAIIEELLIMVYLYFFLLFPLIFYAFSKGIGKVCLKDDKIVIYNLFAFPKAEIELNSLKGFEFMRDYYYSVPKGRGKYLGISGPTVMIFHTKSGECKAFSLFGFHDIKIILTYLQDNNIPFLNYKPVDSKDTKIKVTTYQKSGMQAVFAIILPALTLILIMAFITYRFIISPDNQVIHLLLCLLPLLLYLIYTYWERMYYIKMKDESFKIKNLLKRKSKKFKYDDIKKIAFGSSLGKGAFLYIEILDKNYKYYQFPLDMLPKREIKEIVTIFKEKGIDATSECC</sequence>
<reference evidence="2 3" key="1">
    <citation type="submission" date="2016-11" db="EMBL/GenBank/DDBJ databases">
        <authorList>
            <person name="Jaros S."/>
            <person name="Januszkiewicz K."/>
            <person name="Wedrychowicz H."/>
        </authorList>
    </citation>
    <scope>NUCLEOTIDE SEQUENCE [LARGE SCALE GENOMIC DNA]</scope>
    <source>
        <strain evidence="2 3">DSM 26991</strain>
    </source>
</reference>
<proteinExistence type="predicted"/>
<feature type="transmembrane region" description="Helical" evidence="1">
    <location>
        <begin position="203"/>
        <end position="222"/>
    </location>
</feature>
<evidence type="ECO:0000313" key="3">
    <source>
        <dbReference type="Proteomes" id="UP000184509"/>
    </source>
</evidence>
<keyword evidence="1" id="KW-0812">Transmembrane</keyword>
<dbReference type="Proteomes" id="UP000184509">
    <property type="component" value="Unassembled WGS sequence"/>
</dbReference>
<name>A0A1M4Z4K7_9BACE</name>